<accession>A0A974DYG4</accession>
<proteinExistence type="predicted"/>
<name>A0A974DYG4_XENLA</name>
<organism evidence="1 2">
    <name type="scientific">Xenopus laevis</name>
    <name type="common">African clawed frog</name>
    <dbReference type="NCBI Taxonomy" id="8355"/>
    <lineage>
        <taxon>Eukaryota</taxon>
        <taxon>Metazoa</taxon>
        <taxon>Chordata</taxon>
        <taxon>Craniata</taxon>
        <taxon>Vertebrata</taxon>
        <taxon>Euteleostomi</taxon>
        <taxon>Amphibia</taxon>
        <taxon>Batrachia</taxon>
        <taxon>Anura</taxon>
        <taxon>Pipoidea</taxon>
        <taxon>Pipidae</taxon>
        <taxon>Xenopodinae</taxon>
        <taxon>Xenopus</taxon>
        <taxon>Xenopus</taxon>
    </lineage>
</organism>
<evidence type="ECO:0000313" key="1">
    <source>
        <dbReference type="EMBL" id="OCU00585.1"/>
    </source>
</evidence>
<gene>
    <name evidence="1" type="ORF">XELAEV_18006363mg</name>
</gene>
<reference evidence="2" key="1">
    <citation type="journal article" date="2016" name="Nature">
        <title>Genome evolution in the allotetraploid frog Xenopus laevis.</title>
        <authorList>
            <person name="Session A.M."/>
            <person name="Uno Y."/>
            <person name="Kwon T."/>
            <person name="Chapman J.A."/>
            <person name="Toyoda A."/>
            <person name="Takahashi S."/>
            <person name="Fukui A."/>
            <person name="Hikosaka A."/>
            <person name="Suzuki A."/>
            <person name="Kondo M."/>
            <person name="van Heeringen S.J."/>
            <person name="Quigley I."/>
            <person name="Heinz S."/>
            <person name="Ogino H."/>
            <person name="Ochi H."/>
            <person name="Hellsten U."/>
            <person name="Lyons J.B."/>
            <person name="Simakov O."/>
            <person name="Putnam N."/>
            <person name="Stites J."/>
            <person name="Kuroki Y."/>
            <person name="Tanaka T."/>
            <person name="Michiue T."/>
            <person name="Watanabe M."/>
            <person name="Bogdanovic O."/>
            <person name="Lister R."/>
            <person name="Georgiou G."/>
            <person name="Paranjpe S.S."/>
            <person name="van Kruijsbergen I."/>
            <person name="Shu S."/>
            <person name="Carlson J."/>
            <person name="Kinoshita T."/>
            <person name="Ohta Y."/>
            <person name="Mawaribuchi S."/>
            <person name="Jenkins J."/>
            <person name="Grimwood J."/>
            <person name="Schmutz J."/>
            <person name="Mitros T."/>
            <person name="Mozaffari S.V."/>
            <person name="Suzuki Y."/>
            <person name="Haramoto Y."/>
            <person name="Yamamoto T.S."/>
            <person name="Takagi C."/>
            <person name="Heald R."/>
            <person name="Miller K."/>
            <person name="Haudenschild C."/>
            <person name="Kitzman J."/>
            <person name="Nakayama T."/>
            <person name="Izutsu Y."/>
            <person name="Robert J."/>
            <person name="Fortriede J."/>
            <person name="Burns K."/>
            <person name="Lotay V."/>
            <person name="Karimi K."/>
            <person name="Yasuoka Y."/>
            <person name="Dichmann D.S."/>
            <person name="Flajnik M.F."/>
            <person name="Houston D.W."/>
            <person name="Shendure J."/>
            <person name="DuPasquier L."/>
            <person name="Vize P.D."/>
            <person name="Zorn A.M."/>
            <person name="Ito M."/>
            <person name="Marcotte E.M."/>
            <person name="Wallingford J.B."/>
            <person name="Ito Y."/>
            <person name="Asashima M."/>
            <person name="Ueno N."/>
            <person name="Matsuda Y."/>
            <person name="Veenstra G.J."/>
            <person name="Fujiyama A."/>
            <person name="Harland R.M."/>
            <person name="Taira M."/>
            <person name="Rokhsar D.S."/>
        </authorList>
    </citation>
    <scope>NUCLEOTIDE SEQUENCE [LARGE SCALE GENOMIC DNA]</scope>
    <source>
        <strain evidence="2">J</strain>
    </source>
</reference>
<dbReference type="Proteomes" id="UP000694892">
    <property type="component" value="Chromosome 1L"/>
</dbReference>
<dbReference type="EMBL" id="CM004466">
    <property type="protein sequence ID" value="OCU00585.1"/>
    <property type="molecule type" value="Genomic_DNA"/>
</dbReference>
<sequence>MTQRPRAQAQKSQGLREQLCFFSQPRWSAGSADAEGPIAVEIVNAKLERKTGALAKIRYKSVFGFVGAHKDWGPPGFFPVSRWASPTLTEDAKYHMLL</sequence>
<evidence type="ECO:0000313" key="2">
    <source>
        <dbReference type="Proteomes" id="UP000694892"/>
    </source>
</evidence>
<dbReference type="AlphaFoldDB" id="A0A974DYG4"/>
<protein>
    <submittedName>
        <fullName evidence="1">Uncharacterized protein</fullName>
    </submittedName>
</protein>